<dbReference type="Proteomes" id="UP001163603">
    <property type="component" value="Chromosome 2"/>
</dbReference>
<comment type="caution">
    <text evidence="1">The sequence shown here is derived from an EMBL/GenBank/DDBJ whole genome shotgun (WGS) entry which is preliminary data.</text>
</comment>
<keyword evidence="2" id="KW-1185">Reference proteome</keyword>
<protein>
    <submittedName>
        <fullName evidence="1">Uncharacterized protein</fullName>
    </submittedName>
</protein>
<accession>A0ACC0ZC11</accession>
<sequence>MMKLFCTVKVLSDDEYYSLVINFKEAVFGVEKEIEVTRLESCGTCDGSGEKPGPKPYKCITCGGQGQVVSSARTPLGVFQQNTYQTSANLCSTTAFRLSISCTVSAQMIPSISASKASSQYSNTVFGRSEMTPTDGDKCTHFFHAHAKVTYARSKMHSLDMDGVTVLNELVGKKVRGNNIGLKFGITKAFNIVCWDFVLCVLAACGFDPIFINWVKVLLPAAKLSISVNGSPKGLSDLQ</sequence>
<reference evidence="2" key="1">
    <citation type="journal article" date="2023" name="G3 (Bethesda)">
        <title>Genome assembly and association tests identify interacting loci associated with vigor, precocity, and sex in interspecific pistachio rootstocks.</title>
        <authorList>
            <person name="Palmer W."/>
            <person name="Jacygrad E."/>
            <person name="Sagayaradj S."/>
            <person name="Cavanaugh K."/>
            <person name="Han R."/>
            <person name="Bertier L."/>
            <person name="Beede B."/>
            <person name="Kafkas S."/>
            <person name="Golino D."/>
            <person name="Preece J."/>
            <person name="Michelmore R."/>
        </authorList>
    </citation>
    <scope>NUCLEOTIDE SEQUENCE [LARGE SCALE GENOMIC DNA]</scope>
</reference>
<proteinExistence type="predicted"/>
<organism evidence="1 2">
    <name type="scientific">Pistacia integerrima</name>
    <dbReference type="NCBI Taxonomy" id="434235"/>
    <lineage>
        <taxon>Eukaryota</taxon>
        <taxon>Viridiplantae</taxon>
        <taxon>Streptophyta</taxon>
        <taxon>Embryophyta</taxon>
        <taxon>Tracheophyta</taxon>
        <taxon>Spermatophyta</taxon>
        <taxon>Magnoliopsida</taxon>
        <taxon>eudicotyledons</taxon>
        <taxon>Gunneridae</taxon>
        <taxon>Pentapetalae</taxon>
        <taxon>rosids</taxon>
        <taxon>malvids</taxon>
        <taxon>Sapindales</taxon>
        <taxon>Anacardiaceae</taxon>
        <taxon>Pistacia</taxon>
    </lineage>
</organism>
<evidence type="ECO:0000313" key="2">
    <source>
        <dbReference type="Proteomes" id="UP001163603"/>
    </source>
</evidence>
<evidence type="ECO:0000313" key="1">
    <source>
        <dbReference type="EMBL" id="KAJ0048011.1"/>
    </source>
</evidence>
<gene>
    <name evidence="1" type="ORF">Pint_16856</name>
</gene>
<name>A0ACC0ZC11_9ROSI</name>
<dbReference type="EMBL" id="CM047737">
    <property type="protein sequence ID" value="KAJ0048011.1"/>
    <property type="molecule type" value="Genomic_DNA"/>
</dbReference>